<feature type="region of interest" description="Disordered" evidence="2">
    <location>
        <begin position="328"/>
        <end position="392"/>
    </location>
</feature>
<feature type="coiled-coil region" evidence="1">
    <location>
        <begin position="250"/>
        <end position="307"/>
    </location>
</feature>
<evidence type="ECO:0000256" key="1">
    <source>
        <dbReference type="SAM" id="Coils"/>
    </source>
</evidence>
<dbReference type="Proteomes" id="UP000664360">
    <property type="component" value="Chromosome"/>
</dbReference>
<organism evidence="3 4">
    <name type="scientific">Candidatus Enterococcus mangumiae</name>
    <dbReference type="NCBI Taxonomy" id="2230878"/>
    <lineage>
        <taxon>Bacteria</taxon>
        <taxon>Bacillati</taxon>
        <taxon>Bacillota</taxon>
        <taxon>Bacilli</taxon>
        <taxon>Lactobacillales</taxon>
        <taxon>Enterococcaceae</taxon>
        <taxon>Enterococcus</taxon>
    </lineage>
</organism>
<dbReference type="EMBL" id="CP147250">
    <property type="protein sequence ID" value="WYJ80963.1"/>
    <property type="molecule type" value="Genomic_DNA"/>
</dbReference>
<dbReference type="RefSeq" id="WP_206857399.1">
    <property type="nucleotide sequence ID" value="NZ_CP147250.1"/>
</dbReference>
<keyword evidence="1" id="KW-0175">Coiled coil</keyword>
<protein>
    <submittedName>
        <fullName evidence="3">Uncharacterized protein</fullName>
    </submittedName>
</protein>
<proteinExistence type="predicted"/>
<evidence type="ECO:0000313" key="3">
    <source>
        <dbReference type="EMBL" id="WYJ80963.1"/>
    </source>
</evidence>
<sequence>MDEQLVKLNQRIERIKDINDPEYDRLVAERNNVRQLIAARDQIQPIASSSASRDTEVKNDPEKIEKLTEKISEIQAKIDRLKDMSDFRYDEYEAEKAKLIREREAERIKIGKSSKLKKSTDLSSQMKEMSPTVRADLKKAKKMIHRDLDEQFEKLSVFFDQYGSSKDEKNIKELGNKIEMHKKRYDFKMDSSFNDASFYGKFKQHEKQSELALNNFIENWKEDQAYYRNTHSVFEKIHELKENIVKNHNLEKYSMKLNTKQNELAELKSKKQRINFFSKYIFNRQKYRQLKNQINELKNDLDIVQKARSLAMKGDHAKAEALFNVSDRTRTSHEVKQRRLTQKTLPPSLATSIPSPSKLQNKMEASISKSAEIMQRKSSEKLRSSSPKEQRV</sequence>
<name>A0ABZ2SYX9_9ENTE</name>
<accession>A0ABZ2SYX9</accession>
<keyword evidence="4" id="KW-1185">Reference proteome</keyword>
<feature type="compositionally biased region" description="Basic and acidic residues" evidence="2">
    <location>
        <begin position="374"/>
        <end position="392"/>
    </location>
</feature>
<evidence type="ECO:0000256" key="2">
    <source>
        <dbReference type="SAM" id="MobiDB-lite"/>
    </source>
</evidence>
<reference evidence="3 4" key="1">
    <citation type="submission" date="2021-03" db="EMBL/GenBank/DDBJ databases">
        <authorList>
            <person name="Gilmore M.S."/>
            <person name="Schwartzman J."/>
            <person name="Van Tyne D."/>
            <person name="Martin M."/>
            <person name="Earl A.M."/>
            <person name="Manson A.L."/>
            <person name="Straub T."/>
            <person name="Salamzade R."/>
            <person name="Saavedra J."/>
            <person name="Lebreton F."/>
            <person name="Prichula J."/>
            <person name="Schaufler K."/>
            <person name="Gaca A."/>
            <person name="Sgardioli B."/>
            <person name="Wagenaar J."/>
            <person name="Strong T."/>
        </authorList>
    </citation>
    <scope>NUCLEOTIDE SEQUENCE [LARGE SCALE GENOMIC DNA]</scope>
    <source>
        <strain evidence="3 4">DIV1094</strain>
    </source>
</reference>
<gene>
    <name evidence="3" type="ORF">DOK79_002547</name>
</gene>
<evidence type="ECO:0000313" key="4">
    <source>
        <dbReference type="Proteomes" id="UP000664360"/>
    </source>
</evidence>
<feature type="compositionally biased region" description="Basic and acidic residues" evidence="2">
    <location>
        <begin position="328"/>
        <end position="337"/>
    </location>
</feature>
<reference evidence="3 4" key="2">
    <citation type="submission" date="2024-03" db="EMBL/GenBank/DDBJ databases">
        <title>The Genome Sequence of Enterococcus sp. DIV1094.</title>
        <authorList>
            <consortium name="The Broad Institute Genomics Platform"/>
            <consortium name="The Broad Institute Microbial Omics Core"/>
            <consortium name="The Broad Institute Genomic Center for Infectious Diseases"/>
            <person name="Earl A."/>
            <person name="Manson A."/>
            <person name="Gilmore M."/>
            <person name="Schwartman J."/>
            <person name="Shea T."/>
            <person name="Abouelleil A."/>
            <person name="Cao P."/>
            <person name="Chapman S."/>
            <person name="Cusick C."/>
            <person name="Young S."/>
            <person name="Neafsey D."/>
            <person name="Nusbaum C."/>
            <person name="Birren B."/>
        </authorList>
    </citation>
    <scope>NUCLEOTIDE SEQUENCE [LARGE SCALE GENOMIC DNA]</scope>
    <source>
        <strain evidence="3 4">DIV1094</strain>
    </source>
</reference>
<feature type="coiled-coil region" evidence="1">
    <location>
        <begin position="64"/>
        <end position="109"/>
    </location>
</feature>
<feature type="compositionally biased region" description="Polar residues" evidence="2">
    <location>
        <begin position="342"/>
        <end position="360"/>
    </location>
</feature>